<keyword evidence="1" id="KW-0472">Membrane</keyword>
<dbReference type="Proteomes" id="UP001156974">
    <property type="component" value="Unassembled WGS sequence"/>
</dbReference>
<dbReference type="RefSeq" id="WP_175082890.1">
    <property type="nucleotide sequence ID" value="NZ_JAKUMG010000011.1"/>
</dbReference>
<evidence type="ECO:0000256" key="1">
    <source>
        <dbReference type="SAM" id="Phobius"/>
    </source>
</evidence>
<evidence type="ECO:0000313" key="3">
    <source>
        <dbReference type="Proteomes" id="UP001156974"/>
    </source>
</evidence>
<organism evidence="2 3">
    <name type="scientific">Pseudoalteromonas shioyasakiensis</name>
    <dbReference type="NCBI Taxonomy" id="1190813"/>
    <lineage>
        <taxon>Bacteria</taxon>
        <taxon>Pseudomonadati</taxon>
        <taxon>Pseudomonadota</taxon>
        <taxon>Gammaproteobacteria</taxon>
        <taxon>Alteromonadales</taxon>
        <taxon>Pseudoalteromonadaceae</taxon>
        <taxon>Pseudoalteromonas</taxon>
    </lineage>
</organism>
<protein>
    <submittedName>
        <fullName evidence="2">Uncharacterized protein</fullName>
    </submittedName>
</protein>
<name>A0ABT6U3A7_9GAMM</name>
<keyword evidence="3" id="KW-1185">Reference proteome</keyword>
<feature type="transmembrane region" description="Helical" evidence="1">
    <location>
        <begin position="21"/>
        <end position="41"/>
    </location>
</feature>
<proteinExistence type="predicted"/>
<keyword evidence="1" id="KW-1133">Transmembrane helix</keyword>
<dbReference type="EMBL" id="JAKUMG010000011">
    <property type="protein sequence ID" value="MDI4670667.1"/>
    <property type="molecule type" value="Genomic_DNA"/>
</dbReference>
<gene>
    <name evidence="2" type="ORF">MKZ47_16465</name>
</gene>
<comment type="caution">
    <text evidence="2">The sequence shown here is derived from an EMBL/GenBank/DDBJ whole genome shotgun (WGS) entry which is preliminary data.</text>
</comment>
<sequence length="214" mass="24962">MAFYKYLKADLRGRILFLNRKIYLFFIFLLSFLGVIIYYPIKIVLFSKNTENGYLIQVTDNKKIVIESMTTDNTLTINTISYLSILVNGGSLQIIHPIEKKEIYKPRFLDVITHKVEIQLSCWCADETYPEEQDISLVYLHFVDLKEQYIQEVDVVSRRKAIEGKSRALYSLVAVASSRIGESRKLHKNQVRQMKKDMGEIIGDLYVDQSLGYW</sequence>
<accession>A0ABT6U3A7</accession>
<keyword evidence="1" id="KW-0812">Transmembrane</keyword>
<evidence type="ECO:0000313" key="2">
    <source>
        <dbReference type="EMBL" id="MDI4670667.1"/>
    </source>
</evidence>
<reference evidence="2 3" key="1">
    <citation type="submission" date="2022-02" db="EMBL/GenBank/DDBJ databases">
        <title>Genome analysis of Beneficial Microorganisms for Coral consortium from Pocillopora damicornis.</title>
        <authorList>
            <person name="Rosado P.M."/>
            <person name="Cardoso P.M."/>
            <person name="Rosado J.G."/>
            <person name="Schultz J."/>
            <person name="Rocha U."/>
            <person name="Costa T.K."/>
            <person name="Peixoto R.S."/>
        </authorList>
    </citation>
    <scope>NUCLEOTIDE SEQUENCE [LARGE SCALE GENOMIC DNA]</scope>
    <source>
        <strain evidence="2 3">BMC5</strain>
    </source>
</reference>